<accession>C1DLX5</accession>
<sequence>MITPGGGIFLFIEGDFCMASTSLE</sequence>
<proteinExistence type="predicted"/>
<evidence type="ECO:0000313" key="2">
    <source>
        <dbReference type="Proteomes" id="UP000002424"/>
    </source>
</evidence>
<reference evidence="1 2" key="1">
    <citation type="journal article" date="2009" name="J. Bacteriol.">
        <title>Genome sequence of Azotobacter vinelandii, an obligate aerobe specialized to support diverse anaerobic metabolic processes.</title>
        <authorList>
            <person name="Setubal J.C."/>
            <person name="dos Santos P."/>
            <person name="Goldman B.S."/>
            <person name="Ertesvag H."/>
            <person name="Espin G."/>
            <person name="Rubio L.M."/>
            <person name="Valla S."/>
            <person name="Almeida N.F."/>
            <person name="Balasubramanian D."/>
            <person name="Cromes L."/>
            <person name="Curatti L."/>
            <person name="Du Z."/>
            <person name="Godsy E."/>
            <person name="Goodner B."/>
            <person name="Hellner-Burris K."/>
            <person name="Hernandez J.A."/>
            <person name="Houmiel K."/>
            <person name="Imperial J."/>
            <person name="Kennedy C."/>
            <person name="Larson T.J."/>
            <person name="Latreille P."/>
            <person name="Ligon L.S."/>
            <person name="Lu J."/>
            <person name="Maerk M."/>
            <person name="Miller N.M."/>
            <person name="Norton S."/>
            <person name="O'Carroll I.P."/>
            <person name="Paulsen I."/>
            <person name="Raulfs E.C."/>
            <person name="Roemer R."/>
            <person name="Rosser J."/>
            <person name="Segura D."/>
            <person name="Slater S."/>
            <person name="Stricklin S.L."/>
            <person name="Studholme D.J."/>
            <person name="Sun J."/>
            <person name="Viana C.J."/>
            <person name="Wallin E."/>
            <person name="Wang B."/>
            <person name="Wheeler C."/>
            <person name="Zhu H."/>
            <person name="Dean D.R."/>
            <person name="Dixon R."/>
            <person name="Wood D."/>
        </authorList>
    </citation>
    <scope>NUCLEOTIDE SEQUENCE [LARGE SCALE GENOMIC DNA]</scope>
    <source>
        <strain evidence="2">DJ / ATCC BAA-1303</strain>
    </source>
</reference>
<dbReference type="Proteomes" id="UP000002424">
    <property type="component" value="Chromosome"/>
</dbReference>
<keyword evidence="2" id="KW-1185">Reference proteome</keyword>
<name>C1DLX5_AZOVD</name>
<dbReference type="EMBL" id="CP001157">
    <property type="protein sequence ID" value="ACO79062.1"/>
    <property type="molecule type" value="Genomic_DNA"/>
</dbReference>
<dbReference type="HOGENOM" id="CLU_3420783_0_0_6"/>
<dbReference type="KEGG" id="avn:Avin_28930"/>
<protein>
    <submittedName>
        <fullName evidence="1">Uncharacterized protein</fullName>
    </submittedName>
</protein>
<organism evidence="1 2">
    <name type="scientific">Azotobacter vinelandii (strain DJ / ATCC BAA-1303)</name>
    <dbReference type="NCBI Taxonomy" id="322710"/>
    <lineage>
        <taxon>Bacteria</taxon>
        <taxon>Pseudomonadati</taxon>
        <taxon>Pseudomonadota</taxon>
        <taxon>Gammaproteobacteria</taxon>
        <taxon>Pseudomonadales</taxon>
        <taxon>Pseudomonadaceae</taxon>
        <taxon>Azotobacter</taxon>
    </lineage>
</organism>
<dbReference type="EnsemblBacteria" id="ACO79062">
    <property type="protein sequence ID" value="ACO79062"/>
    <property type="gene ID" value="Avin_28930"/>
</dbReference>
<evidence type="ECO:0000313" key="1">
    <source>
        <dbReference type="EMBL" id="ACO79062.1"/>
    </source>
</evidence>
<dbReference type="AlphaFoldDB" id="C1DLX5"/>
<gene>
    <name evidence="1" type="ordered locus">Avin_28930</name>
</gene>